<evidence type="ECO:0000256" key="2">
    <source>
        <dbReference type="ARBA" id="ARBA00022827"/>
    </source>
</evidence>
<dbReference type="AlphaFoldDB" id="A0A6A5R8X2"/>
<name>A0A6A5R8X2_9PLEO</name>
<keyword evidence="1" id="KW-0285">Flavoprotein</keyword>
<organism evidence="5 6">
    <name type="scientific">Didymella exigua CBS 183.55</name>
    <dbReference type="NCBI Taxonomy" id="1150837"/>
    <lineage>
        <taxon>Eukaryota</taxon>
        <taxon>Fungi</taxon>
        <taxon>Dikarya</taxon>
        <taxon>Ascomycota</taxon>
        <taxon>Pezizomycotina</taxon>
        <taxon>Dothideomycetes</taxon>
        <taxon>Pleosporomycetidae</taxon>
        <taxon>Pleosporales</taxon>
        <taxon>Pleosporineae</taxon>
        <taxon>Didymellaceae</taxon>
        <taxon>Didymella</taxon>
    </lineage>
</organism>
<sequence length="224" mass="25216">MSHGGWLRKHSSRHRDGTRKCSGEGLNRTQTWSAYPQLPRGVNGKPIDHTLSLHLFATQSWIITNFLILGSRMFDKFVKSLQDKSFKLRHEWGFEPAQVIPIVSDYLFDYLEKGLIESIRGIKRITSDTEVGLEDGKILDVDAIMWCTGYQADFSMLEPRFDPTSCAVAEWSRVSGSNGRRLARICNKVFSLSKPDGLAFLGNVHTTLAGFQLFDMASMAIAQV</sequence>
<keyword evidence="2" id="KW-0274">FAD</keyword>
<dbReference type="Gene3D" id="3.50.50.60">
    <property type="entry name" value="FAD/NAD(P)-binding domain"/>
    <property type="match status" value="1"/>
</dbReference>
<dbReference type="InterPro" id="IPR036188">
    <property type="entry name" value="FAD/NAD-bd_sf"/>
</dbReference>
<evidence type="ECO:0000256" key="1">
    <source>
        <dbReference type="ARBA" id="ARBA00022630"/>
    </source>
</evidence>
<feature type="compositionally biased region" description="Basic residues" evidence="4">
    <location>
        <begin position="1"/>
        <end position="13"/>
    </location>
</feature>
<evidence type="ECO:0000313" key="5">
    <source>
        <dbReference type="EMBL" id="KAF1923670.1"/>
    </source>
</evidence>
<dbReference type="GO" id="GO:0016491">
    <property type="term" value="F:oxidoreductase activity"/>
    <property type="evidence" value="ECO:0007669"/>
    <property type="project" value="UniProtKB-KW"/>
</dbReference>
<evidence type="ECO:0000256" key="4">
    <source>
        <dbReference type="SAM" id="MobiDB-lite"/>
    </source>
</evidence>
<proteinExistence type="predicted"/>
<dbReference type="PANTHER" id="PTHR23023">
    <property type="entry name" value="DIMETHYLANILINE MONOOXYGENASE"/>
    <property type="match status" value="1"/>
</dbReference>
<dbReference type="GeneID" id="54356019"/>
<keyword evidence="6" id="KW-1185">Reference proteome</keyword>
<keyword evidence="3" id="KW-0560">Oxidoreductase</keyword>
<evidence type="ECO:0008006" key="7">
    <source>
        <dbReference type="Google" id="ProtNLM"/>
    </source>
</evidence>
<dbReference type="OrthoDB" id="66881at2759"/>
<dbReference type="InterPro" id="IPR050346">
    <property type="entry name" value="FMO-like"/>
</dbReference>
<dbReference type="EMBL" id="ML979002">
    <property type="protein sequence ID" value="KAF1923670.1"/>
    <property type="molecule type" value="Genomic_DNA"/>
</dbReference>
<gene>
    <name evidence="5" type="ORF">M421DRAFT_95944</name>
</gene>
<evidence type="ECO:0000313" key="6">
    <source>
        <dbReference type="Proteomes" id="UP000800082"/>
    </source>
</evidence>
<reference evidence="5" key="1">
    <citation type="journal article" date="2020" name="Stud. Mycol.">
        <title>101 Dothideomycetes genomes: a test case for predicting lifestyles and emergence of pathogens.</title>
        <authorList>
            <person name="Haridas S."/>
            <person name="Albert R."/>
            <person name="Binder M."/>
            <person name="Bloem J."/>
            <person name="Labutti K."/>
            <person name="Salamov A."/>
            <person name="Andreopoulos B."/>
            <person name="Baker S."/>
            <person name="Barry K."/>
            <person name="Bills G."/>
            <person name="Bluhm B."/>
            <person name="Cannon C."/>
            <person name="Castanera R."/>
            <person name="Culley D."/>
            <person name="Daum C."/>
            <person name="Ezra D."/>
            <person name="Gonzalez J."/>
            <person name="Henrissat B."/>
            <person name="Kuo A."/>
            <person name="Liang C."/>
            <person name="Lipzen A."/>
            <person name="Lutzoni F."/>
            <person name="Magnuson J."/>
            <person name="Mondo S."/>
            <person name="Nolan M."/>
            <person name="Ohm R."/>
            <person name="Pangilinan J."/>
            <person name="Park H.-J."/>
            <person name="Ramirez L."/>
            <person name="Alfaro M."/>
            <person name="Sun H."/>
            <person name="Tritt A."/>
            <person name="Yoshinaga Y."/>
            <person name="Zwiers L.-H."/>
            <person name="Turgeon B."/>
            <person name="Goodwin S."/>
            <person name="Spatafora J."/>
            <person name="Crous P."/>
            <person name="Grigoriev I."/>
        </authorList>
    </citation>
    <scope>NUCLEOTIDE SEQUENCE</scope>
    <source>
        <strain evidence="5">CBS 183.55</strain>
    </source>
</reference>
<accession>A0A6A5R8X2</accession>
<dbReference type="RefSeq" id="XP_033443923.1">
    <property type="nucleotide sequence ID" value="XM_033598352.1"/>
</dbReference>
<evidence type="ECO:0000256" key="3">
    <source>
        <dbReference type="ARBA" id="ARBA00023002"/>
    </source>
</evidence>
<protein>
    <recommendedName>
        <fullName evidence="7">FAD/NAD(P)-binding domain-containing protein</fullName>
    </recommendedName>
</protein>
<dbReference type="Proteomes" id="UP000800082">
    <property type="component" value="Unassembled WGS sequence"/>
</dbReference>
<feature type="region of interest" description="Disordered" evidence="4">
    <location>
        <begin position="1"/>
        <end position="25"/>
    </location>
</feature>